<dbReference type="PANTHER" id="PTHR31301:SF103">
    <property type="entry name" value="LOB DOMAIN-CONTAINING PROTEIN 5-RELATED"/>
    <property type="match status" value="1"/>
</dbReference>
<evidence type="ECO:0000259" key="3">
    <source>
        <dbReference type="PROSITE" id="PS50891"/>
    </source>
</evidence>
<dbReference type="InterPro" id="IPR004883">
    <property type="entry name" value="LOB"/>
</dbReference>
<dbReference type="AlphaFoldDB" id="A0AAD4NX70"/>
<dbReference type="PANTHER" id="PTHR31301">
    <property type="entry name" value="LOB DOMAIN-CONTAINING PROTEIN 4-RELATED"/>
    <property type="match status" value="1"/>
</dbReference>
<feature type="domain" description="LOB" evidence="3">
    <location>
        <begin position="13"/>
        <end position="115"/>
    </location>
</feature>
<accession>A0AAD4NX70</accession>
<dbReference type="Proteomes" id="UP001190926">
    <property type="component" value="Unassembled WGS sequence"/>
</dbReference>
<evidence type="ECO:0000256" key="2">
    <source>
        <dbReference type="SAM" id="Coils"/>
    </source>
</evidence>
<evidence type="ECO:0000256" key="1">
    <source>
        <dbReference type="ARBA" id="ARBA00005474"/>
    </source>
</evidence>
<dbReference type="Pfam" id="PF03195">
    <property type="entry name" value="LOB"/>
    <property type="match status" value="1"/>
</dbReference>
<dbReference type="EMBL" id="SDAM02029589">
    <property type="protein sequence ID" value="KAH6755773.1"/>
    <property type="molecule type" value="Genomic_DNA"/>
</dbReference>
<protein>
    <recommendedName>
        <fullName evidence="3">LOB domain-containing protein</fullName>
    </recommendedName>
</protein>
<sequence>MNFGNNNGHVPAGPCAVCKHLAKDFCDATCNLGPYFPLHRTEDFQCVHKVFGIPNLTNILSSVKENERATTVETLILEARMRLRDRVHGSLQVEKKLQAEVKTVEKELEAVNRQLRFFRGEGEPSCPTNSDLKGKKKM</sequence>
<keyword evidence="2" id="KW-0175">Coiled coil</keyword>
<organism evidence="4 5">
    <name type="scientific">Perilla frutescens var. hirtella</name>
    <name type="common">Perilla citriodora</name>
    <name type="synonym">Perilla setoyensis</name>
    <dbReference type="NCBI Taxonomy" id="608512"/>
    <lineage>
        <taxon>Eukaryota</taxon>
        <taxon>Viridiplantae</taxon>
        <taxon>Streptophyta</taxon>
        <taxon>Embryophyta</taxon>
        <taxon>Tracheophyta</taxon>
        <taxon>Spermatophyta</taxon>
        <taxon>Magnoliopsida</taxon>
        <taxon>eudicotyledons</taxon>
        <taxon>Gunneridae</taxon>
        <taxon>Pentapetalae</taxon>
        <taxon>asterids</taxon>
        <taxon>lamiids</taxon>
        <taxon>Lamiales</taxon>
        <taxon>Lamiaceae</taxon>
        <taxon>Nepetoideae</taxon>
        <taxon>Elsholtzieae</taxon>
        <taxon>Perilla</taxon>
    </lineage>
</organism>
<evidence type="ECO:0000313" key="5">
    <source>
        <dbReference type="Proteomes" id="UP001190926"/>
    </source>
</evidence>
<gene>
    <name evidence="4" type="ORF">C2S53_010035</name>
</gene>
<feature type="coiled-coil region" evidence="2">
    <location>
        <begin position="94"/>
        <end position="121"/>
    </location>
</feature>
<comment type="similarity">
    <text evidence="1">Belongs to the LOB domain-containing protein family.</text>
</comment>
<evidence type="ECO:0000313" key="4">
    <source>
        <dbReference type="EMBL" id="KAH6755773.1"/>
    </source>
</evidence>
<comment type="caution">
    <text evidence="4">The sequence shown here is derived from an EMBL/GenBank/DDBJ whole genome shotgun (WGS) entry which is preliminary data.</text>
</comment>
<keyword evidence="5" id="KW-1185">Reference proteome</keyword>
<proteinExistence type="inferred from homology"/>
<dbReference type="PROSITE" id="PS50891">
    <property type="entry name" value="LOB"/>
    <property type="match status" value="1"/>
</dbReference>
<reference evidence="4 5" key="1">
    <citation type="journal article" date="2021" name="Nat. Commun.">
        <title>Incipient diploidization of the medicinal plant Perilla within 10,000 years.</title>
        <authorList>
            <person name="Zhang Y."/>
            <person name="Shen Q."/>
            <person name="Leng L."/>
            <person name="Zhang D."/>
            <person name="Chen S."/>
            <person name="Shi Y."/>
            <person name="Ning Z."/>
            <person name="Chen S."/>
        </authorList>
    </citation>
    <scope>NUCLEOTIDE SEQUENCE [LARGE SCALE GENOMIC DNA]</scope>
    <source>
        <strain evidence="5">cv. PC099</strain>
    </source>
</reference>
<name>A0AAD4NX70_PERFH</name>